<feature type="non-terminal residue" evidence="1">
    <location>
        <position position="73"/>
    </location>
</feature>
<protein>
    <submittedName>
        <fullName evidence="1">Uncharacterized protein</fullName>
    </submittedName>
</protein>
<dbReference type="Proteomes" id="UP001140096">
    <property type="component" value="Unassembled WGS sequence"/>
</dbReference>
<keyword evidence="2" id="KW-1185">Reference proteome</keyword>
<sequence length="73" mass="8314">MEVLNRQEALVSNYEVLMVLQEEDQRHKKVKSVPYVKYPENVNTLKFEALQYLNGTACATQSAEQISALKNGL</sequence>
<dbReference type="EMBL" id="JANBUP010003001">
    <property type="protein sequence ID" value="KAJ2798220.1"/>
    <property type="molecule type" value="Genomic_DNA"/>
</dbReference>
<proteinExistence type="predicted"/>
<evidence type="ECO:0000313" key="1">
    <source>
        <dbReference type="EMBL" id="KAJ2798220.1"/>
    </source>
</evidence>
<reference evidence="1" key="1">
    <citation type="submission" date="2022-07" db="EMBL/GenBank/DDBJ databases">
        <title>Phylogenomic reconstructions and comparative analyses of Kickxellomycotina fungi.</title>
        <authorList>
            <person name="Reynolds N.K."/>
            <person name="Stajich J.E."/>
            <person name="Barry K."/>
            <person name="Grigoriev I.V."/>
            <person name="Crous P."/>
            <person name="Smith M.E."/>
        </authorList>
    </citation>
    <scope>NUCLEOTIDE SEQUENCE</scope>
    <source>
        <strain evidence="1">CBS 102833</strain>
    </source>
</reference>
<gene>
    <name evidence="1" type="ORF">H4S07_005744</name>
</gene>
<evidence type="ECO:0000313" key="2">
    <source>
        <dbReference type="Proteomes" id="UP001140096"/>
    </source>
</evidence>
<accession>A0ACC1KZF8</accession>
<organism evidence="1 2">
    <name type="scientific">Coemansia furcata</name>
    <dbReference type="NCBI Taxonomy" id="417177"/>
    <lineage>
        <taxon>Eukaryota</taxon>
        <taxon>Fungi</taxon>
        <taxon>Fungi incertae sedis</taxon>
        <taxon>Zoopagomycota</taxon>
        <taxon>Kickxellomycotina</taxon>
        <taxon>Kickxellomycetes</taxon>
        <taxon>Kickxellales</taxon>
        <taxon>Kickxellaceae</taxon>
        <taxon>Coemansia</taxon>
    </lineage>
</organism>
<comment type="caution">
    <text evidence="1">The sequence shown here is derived from an EMBL/GenBank/DDBJ whole genome shotgun (WGS) entry which is preliminary data.</text>
</comment>
<name>A0ACC1KZF8_9FUNG</name>